<reference evidence="2 3" key="1">
    <citation type="submission" date="2024-10" db="EMBL/GenBank/DDBJ databases">
        <title>The Natural Products Discovery Center: Release of the First 8490 Sequenced Strains for Exploring Actinobacteria Biosynthetic Diversity.</title>
        <authorList>
            <person name="Kalkreuter E."/>
            <person name="Kautsar S.A."/>
            <person name="Yang D."/>
            <person name="Bader C.D."/>
            <person name="Teijaro C.N."/>
            <person name="Fluegel L."/>
            <person name="Davis C.M."/>
            <person name="Simpson J.R."/>
            <person name="Lauterbach L."/>
            <person name="Steele A.D."/>
            <person name="Gui C."/>
            <person name="Meng S."/>
            <person name="Li G."/>
            <person name="Viehrig K."/>
            <person name="Ye F."/>
            <person name="Su P."/>
            <person name="Kiefer A.F."/>
            <person name="Nichols A."/>
            <person name="Cepeda A.J."/>
            <person name="Yan W."/>
            <person name="Fan B."/>
            <person name="Jiang Y."/>
            <person name="Adhikari A."/>
            <person name="Zheng C.-J."/>
            <person name="Schuster L."/>
            <person name="Cowan T.M."/>
            <person name="Smanski M.J."/>
            <person name="Chevrette M.G."/>
            <person name="De Carvalho L.P.S."/>
            <person name="Shen B."/>
        </authorList>
    </citation>
    <scope>NUCLEOTIDE SEQUENCE [LARGE SCALE GENOMIC DNA]</scope>
    <source>
        <strain evidence="2 3">NPDC053399</strain>
    </source>
</reference>
<feature type="region of interest" description="Disordered" evidence="1">
    <location>
        <begin position="243"/>
        <end position="277"/>
    </location>
</feature>
<evidence type="ECO:0000313" key="2">
    <source>
        <dbReference type="EMBL" id="MFI9106049.1"/>
    </source>
</evidence>
<dbReference type="Proteomes" id="UP001614394">
    <property type="component" value="Unassembled WGS sequence"/>
</dbReference>
<feature type="compositionally biased region" description="Basic and acidic residues" evidence="1">
    <location>
        <begin position="261"/>
        <end position="277"/>
    </location>
</feature>
<organism evidence="2 3">
    <name type="scientific">Streptomyces fildesensis</name>
    <dbReference type="NCBI Taxonomy" id="375757"/>
    <lineage>
        <taxon>Bacteria</taxon>
        <taxon>Bacillati</taxon>
        <taxon>Actinomycetota</taxon>
        <taxon>Actinomycetes</taxon>
        <taxon>Kitasatosporales</taxon>
        <taxon>Streptomycetaceae</taxon>
        <taxon>Streptomyces</taxon>
    </lineage>
</organism>
<feature type="compositionally biased region" description="Basic residues" evidence="1">
    <location>
        <begin position="248"/>
        <end position="260"/>
    </location>
</feature>
<evidence type="ECO:0000313" key="3">
    <source>
        <dbReference type="Proteomes" id="UP001614394"/>
    </source>
</evidence>
<proteinExistence type="predicted"/>
<protein>
    <submittedName>
        <fullName evidence="2">Uncharacterized protein</fullName>
    </submittedName>
</protein>
<gene>
    <name evidence="2" type="ORF">ACIGXA_36650</name>
</gene>
<comment type="caution">
    <text evidence="2">The sequence shown here is derived from an EMBL/GenBank/DDBJ whole genome shotgun (WGS) entry which is preliminary data.</text>
</comment>
<accession>A0ABW8CHX7</accession>
<sequence>MTSIDQLLARALLMTEPGIPHDVVTYEDVYTSAGSHDVLSWPSSSPFNENPPGRDAAYDLQTLCETVVTQTAATSLSDFVTEQLPEPRGARVLGCILHLADSEDGARFWWQYAAGAGDDVASYCLYLHHLALGETHAAAWWGEQTGIDTQPAPEKLNLPGYADPGDNLDLDSSTPTVLRVLGRLLSPADRSRTEVVTAVMEYVPSAVAAGYVDNPDFEIPLPGPHFADHIAIILAAAPSVGGAVCQRQKARSPSLRRRPDHTRADTTPDDPARGGHR</sequence>
<dbReference type="RefSeq" id="WP_399657215.1">
    <property type="nucleotide sequence ID" value="NZ_JBITYG010000016.1"/>
</dbReference>
<keyword evidence="3" id="KW-1185">Reference proteome</keyword>
<name>A0ABW8CHX7_9ACTN</name>
<evidence type="ECO:0000256" key="1">
    <source>
        <dbReference type="SAM" id="MobiDB-lite"/>
    </source>
</evidence>
<dbReference type="EMBL" id="JBITYG010000016">
    <property type="protein sequence ID" value="MFI9106049.1"/>
    <property type="molecule type" value="Genomic_DNA"/>
</dbReference>